<dbReference type="GO" id="GO:0034728">
    <property type="term" value="P:nucleosome organization"/>
    <property type="evidence" value="ECO:0007669"/>
    <property type="project" value="TreeGrafter"/>
</dbReference>
<dbReference type="SMART" id="SM00490">
    <property type="entry name" value="HELICc"/>
    <property type="match status" value="1"/>
</dbReference>
<feature type="region of interest" description="Disordered" evidence="14">
    <location>
        <begin position="1389"/>
        <end position="1410"/>
    </location>
</feature>
<feature type="compositionally biased region" description="Basic and acidic residues" evidence="14">
    <location>
        <begin position="2001"/>
        <end position="2059"/>
    </location>
</feature>
<dbReference type="InterPro" id="IPR014001">
    <property type="entry name" value="Helicase_ATP-bd"/>
</dbReference>
<keyword evidence="19" id="KW-1185">Reference proteome</keyword>
<accession>A0AAD5SZL8</accession>
<feature type="compositionally biased region" description="Polar residues" evidence="14">
    <location>
        <begin position="1513"/>
        <end position="1532"/>
    </location>
</feature>
<evidence type="ECO:0000256" key="12">
    <source>
        <dbReference type="ARBA" id="ARBA00023163"/>
    </source>
</evidence>
<evidence type="ECO:0000256" key="7">
    <source>
        <dbReference type="ARBA" id="ARBA00022827"/>
    </source>
</evidence>
<reference evidence="18" key="1">
    <citation type="submission" date="2020-05" db="EMBL/GenBank/DDBJ databases">
        <title>Phylogenomic resolution of chytrid fungi.</title>
        <authorList>
            <person name="Stajich J.E."/>
            <person name="Amses K."/>
            <person name="Simmons R."/>
            <person name="Seto K."/>
            <person name="Myers J."/>
            <person name="Bonds A."/>
            <person name="Quandt C.A."/>
            <person name="Barry K."/>
            <person name="Liu P."/>
            <person name="Grigoriev I."/>
            <person name="Longcore J.E."/>
            <person name="James T.Y."/>
        </authorList>
    </citation>
    <scope>NUCLEOTIDE SEQUENCE</scope>
    <source>
        <strain evidence="18">JEL0513</strain>
    </source>
</reference>
<dbReference type="InterPro" id="IPR041150">
    <property type="entry name" value="Cdh1_DBD"/>
</dbReference>
<dbReference type="GO" id="GO:0003682">
    <property type="term" value="F:chromatin binding"/>
    <property type="evidence" value="ECO:0007669"/>
    <property type="project" value="TreeGrafter"/>
</dbReference>
<dbReference type="Pfam" id="PF13907">
    <property type="entry name" value="CHD1-like_C"/>
    <property type="match status" value="1"/>
</dbReference>
<dbReference type="InterPro" id="IPR025260">
    <property type="entry name" value="CHD1-like_C"/>
</dbReference>
<dbReference type="InterPro" id="IPR000953">
    <property type="entry name" value="Chromo/chromo_shadow_dom"/>
</dbReference>
<dbReference type="Gene3D" id="1.10.10.60">
    <property type="entry name" value="Homeodomain-like"/>
    <property type="match status" value="1"/>
</dbReference>
<dbReference type="PROSITE" id="PS00598">
    <property type="entry name" value="CHROMO_1"/>
    <property type="match status" value="1"/>
</dbReference>
<dbReference type="SMART" id="SM00487">
    <property type="entry name" value="DEXDc"/>
    <property type="match status" value="1"/>
</dbReference>
<dbReference type="InterPro" id="IPR001650">
    <property type="entry name" value="Helicase_C-like"/>
</dbReference>
<dbReference type="InterPro" id="IPR036188">
    <property type="entry name" value="FAD/NAD-bd_sf"/>
</dbReference>
<keyword evidence="9" id="KW-0560">Oxidoreductase</keyword>
<feature type="compositionally biased region" description="Low complexity" evidence="14">
    <location>
        <begin position="512"/>
        <end position="527"/>
    </location>
</feature>
<keyword evidence="4" id="KW-0677">Repeat</keyword>
<dbReference type="GO" id="GO:0140658">
    <property type="term" value="F:ATP-dependent chromatin remodeler activity"/>
    <property type="evidence" value="ECO:0007669"/>
    <property type="project" value="TreeGrafter"/>
</dbReference>
<dbReference type="InterPro" id="IPR002938">
    <property type="entry name" value="FAD-bd"/>
</dbReference>
<dbReference type="InterPro" id="IPR016197">
    <property type="entry name" value="Chromo-like_dom_sf"/>
</dbReference>
<dbReference type="PROSITE" id="PS51194">
    <property type="entry name" value="HELICASE_CTER"/>
    <property type="match status" value="1"/>
</dbReference>
<dbReference type="CDD" id="cd18659">
    <property type="entry name" value="CD2_tandem"/>
    <property type="match status" value="1"/>
</dbReference>
<organism evidence="18 19">
    <name type="scientific">Physocladia obscura</name>
    <dbReference type="NCBI Taxonomy" id="109957"/>
    <lineage>
        <taxon>Eukaryota</taxon>
        <taxon>Fungi</taxon>
        <taxon>Fungi incertae sedis</taxon>
        <taxon>Chytridiomycota</taxon>
        <taxon>Chytridiomycota incertae sedis</taxon>
        <taxon>Chytridiomycetes</taxon>
        <taxon>Chytridiales</taxon>
        <taxon>Chytriomycetaceae</taxon>
        <taxon>Physocladia</taxon>
    </lineage>
</organism>
<feature type="compositionally biased region" description="Basic and acidic residues" evidence="14">
    <location>
        <begin position="528"/>
        <end position="538"/>
    </location>
</feature>
<feature type="compositionally biased region" description="Polar residues" evidence="14">
    <location>
        <begin position="1777"/>
        <end position="1796"/>
    </location>
</feature>
<keyword evidence="13" id="KW-0539">Nucleus</keyword>
<feature type="domain" description="Chromo" evidence="15">
    <location>
        <begin position="826"/>
        <end position="887"/>
    </location>
</feature>
<evidence type="ECO:0000256" key="9">
    <source>
        <dbReference type="ARBA" id="ARBA00023002"/>
    </source>
</evidence>
<keyword evidence="3" id="KW-0285">Flavoprotein</keyword>
<dbReference type="Pfam" id="PF18196">
    <property type="entry name" value="Cdh1_DBD_1"/>
    <property type="match status" value="1"/>
</dbReference>
<comment type="caution">
    <text evidence="18">The sequence shown here is derived from an EMBL/GenBank/DDBJ whole genome shotgun (WGS) entry which is preliminary data.</text>
</comment>
<feature type="compositionally biased region" description="Polar residues" evidence="14">
    <location>
        <begin position="1805"/>
        <end position="1824"/>
    </location>
</feature>
<feature type="domain" description="Helicase ATP-binding" evidence="16">
    <location>
        <begin position="979"/>
        <end position="1057"/>
    </location>
</feature>
<dbReference type="Pfam" id="PF00176">
    <property type="entry name" value="SNF2-rel_dom"/>
    <property type="match status" value="1"/>
</dbReference>
<dbReference type="CDD" id="cd18793">
    <property type="entry name" value="SF2_C_SNF"/>
    <property type="match status" value="1"/>
</dbReference>
<dbReference type="InterPro" id="IPR049730">
    <property type="entry name" value="SNF2/RAD54-like_C"/>
</dbReference>
<evidence type="ECO:0000256" key="6">
    <source>
        <dbReference type="ARBA" id="ARBA00022801"/>
    </source>
</evidence>
<evidence type="ECO:0000256" key="1">
    <source>
        <dbReference type="ARBA" id="ARBA00004123"/>
    </source>
</evidence>
<evidence type="ECO:0000259" key="17">
    <source>
        <dbReference type="PROSITE" id="PS51194"/>
    </source>
</evidence>
<feature type="region of interest" description="Disordered" evidence="14">
    <location>
        <begin position="1981"/>
        <end position="2135"/>
    </location>
</feature>
<evidence type="ECO:0000256" key="5">
    <source>
        <dbReference type="ARBA" id="ARBA00022741"/>
    </source>
</evidence>
<dbReference type="GO" id="GO:0042393">
    <property type="term" value="F:histone binding"/>
    <property type="evidence" value="ECO:0007669"/>
    <property type="project" value="TreeGrafter"/>
</dbReference>
<dbReference type="SUPFAM" id="SSF52540">
    <property type="entry name" value="P-loop containing nucleoside triphosphate hydrolases"/>
    <property type="match status" value="2"/>
</dbReference>
<dbReference type="SUPFAM" id="SSF51905">
    <property type="entry name" value="FAD/NAD(P)-binding domain"/>
    <property type="match status" value="1"/>
</dbReference>
<dbReference type="PANTHER" id="PTHR45623">
    <property type="entry name" value="CHROMODOMAIN-HELICASE-DNA-BINDING PROTEIN 3-RELATED-RELATED"/>
    <property type="match status" value="1"/>
</dbReference>
<feature type="region of interest" description="Disordered" evidence="14">
    <location>
        <begin position="1487"/>
        <end position="1533"/>
    </location>
</feature>
<keyword evidence="12" id="KW-0804">Transcription</keyword>
<dbReference type="SMART" id="SM00298">
    <property type="entry name" value="CHROMO"/>
    <property type="match status" value="2"/>
</dbReference>
<dbReference type="Pfam" id="PF00385">
    <property type="entry name" value="Chromo"/>
    <property type="match status" value="2"/>
</dbReference>
<comment type="subcellular location">
    <subcellularLocation>
        <location evidence="1">Nucleus</location>
    </subcellularLocation>
</comment>
<sequence>MKIGIVGGGIGGLGLALALQRRNVNALVTVLEKDTAVEARAQGYGLTLQQAGRAMRTLGLADIVVAAGCASSSHFIFDHKHSSITQVIWNFTLNSVNQVSDKVIVAGSSPNCPSETLFEFDFLVACDGIRSVVRDLVIPLEHNPPLKYLDSFVMLGIFENERFPLVLDRMLQMSDGRARIFMMPFDDGRSMWQLSWLLESEHDALVLAKSGSAGLKDEALRQCDGFNEPVLDIIKDTDLSLVTGYPVYDRDVLSVPIVFHEEFDRVTLLGDAAHPMSPFKGQGANQALIDAVNLAEIVSKANSVRDIPAALRSYEFEMIKRSASKVQSSRDAIGQLHCPNFLEVKYQLDRRGYAHREEFLKFFEELRGNYIGINSSNIGIGVWSNEQELVASCAQQNALTKTLTADIDREIDEIFQSDSDDEEEIPLRAEPPPVASPSPSIEDQTAIFDNNQLSSSRIIESPTAESDATRENEDDDSFEGSDDRETKRRHGTEISDEDEDSDNALHVSYGVSNRQESSSTSSNSSDSGRSEDSESSRSDKHRRPPTKRRKEINDIVYDDDPELWGLRRSGRATKASNTSQRVIFDSDDDTNSSSSRRRRAKKILPKKKKIGKRSNLSRSYSNDEDEDSNVAEEASAEDISEDDDSDDFARRKKPQKSRRQPKKLIKPRKSKSYDNFESFNHELRFSSRGGGVRANYDESVIDAILDDDLKWNSDEDYAKKAKAKHVVAEELDAGPVIEFVLDHRPSESNSDETEYLIKWQGYSHRKNTWNISSEISTYKGFRKLDKYKQNVQHDMNERNSSYMTKEEIEQKDVVREMMRSDLEEYTKVERVITSRPSRTSHGDEYFCKWRRLNYKDATWETEEEISEFQELIDAFLERESSVRLPHKGKSYTKNNRPPFKAFTKQPEYLKGGDLRDYQMKGVNWMAWLWHNNSNGILADESPLFRAPEMNMIVYTGDSKSRSIIRDHEFYVKGKPGKVKFNVLLTSYELILKDREFLGKINWCILAVDEAHRLKNAQSQLHEALKDFRTANRLLITGTPLQNSVKELVALIQFLMPDKFREFEDFEIDITAENQEEKIKDLQTRLQNYMLRRLKKDVEKSLPTKTERILRVELAPMQLEFYKNIFSRNFAALNKGISAGNQNSLLNICMELKKASNHPYLFPNAENTIVSKEEQLRGIIGNSGKMVLLDKLLARLKASGHRVLIFSQMVRLLDILQDYLSMSGYRFQRLDGSTNSEARKRAMDHFNAPDSEDFVFLLSTRAGGLGLNLATADTVIIFDSDWNPQNDLQAMARAHRIGQKNVVNVYRLVSKDTIEEDVLERAKRKMVLEYCKMFFFQGIIKQMDTSGETVLSKKTKTVGATQMSKDELQIILKFGAQNLFRQNQQALMDSVAPNSDDPSTSNQPPPLSKMDDLNLDEILSRAEHHTSEEATGAADGGAAFLEQWKVEDVAMNQVSWEEIIPESERPVQEPQNPEYIGPRVMRQVRYGPDGIRIDDGSGEEGGGDGTKKRKRSGNSTTAVTTSIKQKPGSSKTALTEKETRALIRAILRFGSLDERYDEIVKDSDLESRAHSVISGTYDGIIEACRSAVKNQKPEDEESAIKKKSVRMVPTTYNGVSQINSALLLTRVKELEVLTARIRAIKDPLKFRLGGTASSIKMPQWSVKWAFTDDAMLLVGIYIHGYGSWAKIQADSTLSFKEKFFLSKGDDDGGDGGDDENKLRTAIATAEDKKDTKLPKAVHLGRRADLLLKFLKEQEDIRVDHPKAGTASGPGMPWKKKATSSSLKDSSPVTSGNVSLANSPKPDVKRSASSSSYTIPAQKALTTPTASLPEKKIAVKPKPNNLREKTAGENLDDGLSDASIGTEDLTVIMATVKQDLKALKKSGDLPAAEKVPVLKEKLVKIGNHINAVIAGMGTDPESVKVERNLWRFTSWWWPNKQVRSEAIKVMYVKIRNATKPTMTTKTPTTTITAAVAATSKSSFTVKPVEIKERSPSYRKKSRSRSISPDRRKAASEIEHDRKHDRDREKDRNRNRDRDRDGDRERKRDRDRDRDQDRDRDKDRDRRRNRTSRSRSRSVERRREKDQEQRDKQVRSRSREKTDDRRNSGGGGDRRNGGGDDGRKDSSFRRRSRSRSRERYRR</sequence>
<feature type="region of interest" description="Disordered" evidence="14">
    <location>
        <begin position="1759"/>
        <end position="1853"/>
    </location>
</feature>
<dbReference type="GO" id="GO:0003677">
    <property type="term" value="F:DNA binding"/>
    <property type="evidence" value="ECO:0007669"/>
    <property type="project" value="UniProtKB-KW"/>
</dbReference>
<evidence type="ECO:0000259" key="16">
    <source>
        <dbReference type="PROSITE" id="PS51192"/>
    </source>
</evidence>
<dbReference type="SUPFAM" id="SSF54160">
    <property type="entry name" value="Chromo domain-like"/>
    <property type="match status" value="2"/>
</dbReference>
<dbReference type="Pfam" id="PF00271">
    <property type="entry name" value="Helicase_C"/>
    <property type="match status" value="1"/>
</dbReference>
<feature type="compositionally biased region" description="Basic residues" evidence="14">
    <location>
        <begin position="2060"/>
        <end position="2069"/>
    </location>
</feature>
<keyword evidence="11" id="KW-0238">DNA-binding</keyword>
<feature type="domain" description="Helicase C-terminal" evidence="17">
    <location>
        <begin position="1187"/>
        <end position="1346"/>
    </location>
</feature>
<dbReference type="InterPro" id="IPR000330">
    <property type="entry name" value="SNF2_N"/>
</dbReference>
<feature type="compositionally biased region" description="Basic residues" evidence="14">
    <location>
        <begin position="539"/>
        <end position="550"/>
    </location>
</feature>
<evidence type="ECO:0000313" key="19">
    <source>
        <dbReference type="Proteomes" id="UP001211907"/>
    </source>
</evidence>
<gene>
    <name evidence="18" type="ORF">HK100_012506</name>
</gene>
<evidence type="ECO:0000256" key="13">
    <source>
        <dbReference type="ARBA" id="ARBA00023242"/>
    </source>
</evidence>
<dbReference type="InterPro" id="IPR027417">
    <property type="entry name" value="P-loop_NTPase"/>
</dbReference>
<dbReference type="InterPro" id="IPR056302">
    <property type="entry name" value="CHD1-2/Hrp3_HTH"/>
</dbReference>
<dbReference type="Gene3D" id="3.50.50.60">
    <property type="entry name" value="FAD/NAD(P)-binding domain"/>
    <property type="match status" value="1"/>
</dbReference>
<dbReference type="InterPro" id="IPR038718">
    <property type="entry name" value="SNF2-like_sf"/>
</dbReference>
<name>A0AAD5SZL8_9FUNG</name>
<dbReference type="Pfam" id="PF01494">
    <property type="entry name" value="FAD_binding_3"/>
    <property type="match status" value="1"/>
</dbReference>
<dbReference type="GO" id="GO:0000785">
    <property type="term" value="C:chromatin"/>
    <property type="evidence" value="ECO:0007669"/>
    <property type="project" value="TreeGrafter"/>
</dbReference>
<feature type="compositionally biased region" description="Basic residues" evidence="14">
    <location>
        <begin position="650"/>
        <end position="670"/>
    </location>
</feature>
<dbReference type="PANTHER" id="PTHR45623:SF14">
    <property type="entry name" value="CHROMODOMAIN-HELICASE-DNA-BINDING PROTEIN 1"/>
    <property type="match status" value="1"/>
</dbReference>
<evidence type="ECO:0000256" key="4">
    <source>
        <dbReference type="ARBA" id="ARBA00022737"/>
    </source>
</evidence>
<dbReference type="PRINTS" id="PR00420">
    <property type="entry name" value="RNGMNOXGNASE"/>
</dbReference>
<dbReference type="GO" id="GO:0005524">
    <property type="term" value="F:ATP binding"/>
    <property type="evidence" value="ECO:0007669"/>
    <property type="project" value="UniProtKB-KW"/>
</dbReference>
<keyword evidence="7" id="KW-0274">FAD</keyword>
<dbReference type="GO" id="GO:0071949">
    <property type="term" value="F:FAD binding"/>
    <property type="evidence" value="ECO:0007669"/>
    <property type="project" value="InterPro"/>
</dbReference>
<evidence type="ECO:0000313" key="18">
    <source>
        <dbReference type="EMBL" id="KAJ3121156.1"/>
    </source>
</evidence>
<dbReference type="Gene3D" id="2.40.50.40">
    <property type="match status" value="2"/>
</dbReference>
<evidence type="ECO:0000259" key="15">
    <source>
        <dbReference type="PROSITE" id="PS50013"/>
    </source>
</evidence>
<keyword evidence="5" id="KW-0547">Nucleotide-binding</keyword>
<dbReference type="InterPro" id="IPR023780">
    <property type="entry name" value="Chromo_domain"/>
</dbReference>
<proteinExistence type="inferred from homology"/>
<dbReference type="GO" id="GO:0016491">
    <property type="term" value="F:oxidoreductase activity"/>
    <property type="evidence" value="ECO:0007669"/>
    <property type="project" value="UniProtKB-KW"/>
</dbReference>
<feature type="compositionally biased region" description="Basic residues" evidence="14">
    <location>
        <begin position="2122"/>
        <end position="2135"/>
    </location>
</feature>
<feature type="domain" description="Chromo" evidence="15">
    <location>
        <begin position="735"/>
        <end position="799"/>
    </location>
</feature>
<dbReference type="SMART" id="SM01176">
    <property type="entry name" value="DUF4208"/>
    <property type="match status" value="1"/>
</dbReference>
<dbReference type="FunFam" id="3.40.50.300:FF:000130">
    <property type="entry name" value="Chromodomain-helicase-DNA-binding protein 2 isoform 1"/>
    <property type="match status" value="1"/>
</dbReference>
<feature type="compositionally biased region" description="Polar residues" evidence="14">
    <location>
        <begin position="1389"/>
        <end position="1401"/>
    </location>
</feature>
<dbReference type="PROSITE" id="PS51192">
    <property type="entry name" value="HELICASE_ATP_BIND_1"/>
    <property type="match status" value="1"/>
</dbReference>
<dbReference type="InterPro" id="IPR023779">
    <property type="entry name" value="Chromodomain_CS"/>
</dbReference>
<dbReference type="Gene3D" id="3.40.50.300">
    <property type="entry name" value="P-loop containing nucleotide triphosphate hydrolases"/>
    <property type="match status" value="1"/>
</dbReference>
<evidence type="ECO:0000256" key="3">
    <source>
        <dbReference type="ARBA" id="ARBA00022630"/>
    </source>
</evidence>
<keyword evidence="8" id="KW-0067">ATP-binding</keyword>
<feature type="compositionally biased region" description="Basic residues" evidence="14">
    <location>
        <begin position="595"/>
        <end position="612"/>
    </location>
</feature>
<dbReference type="Gene3D" id="3.40.50.10810">
    <property type="entry name" value="Tandem AAA-ATPase domain"/>
    <property type="match status" value="2"/>
</dbReference>
<feature type="compositionally biased region" description="Basic and acidic residues" evidence="14">
    <location>
        <begin position="2070"/>
        <end position="2121"/>
    </location>
</feature>
<evidence type="ECO:0000256" key="14">
    <source>
        <dbReference type="SAM" id="MobiDB-lite"/>
    </source>
</evidence>
<evidence type="ECO:0000256" key="8">
    <source>
        <dbReference type="ARBA" id="ARBA00022840"/>
    </source>
</evidence>
<keyword evidence="10" id="KW-0805">Transcription regulation</keyword>
<evidence type="ECO:0000256" key="2">
    <source>
        <dbReference type="ARBA" id="ARBA00007025"/>
    </source>
</evidence>
<evidence type="ECO:0000256" key="11">
    <source>
        <dbReference type="ARBA" id="ARBA00023125"/>
    </source>
</evidence>
<keyword evidence="6" id="KW-0378">Hydrolase</keyword>
<dbReference type="Proteomes" id="UP001211907">
    <property type="component" value="Unassembled WGS sequence"/>
</dbReference>
<dbReference type="GO" id="GO:0005634">
    <property type="term" value="C:nucleus"/>
    <property type="evidence" value="ECO:0007669"/>
    <property type="project" value="UniProtKB-SubCell"/>
</dbReference>
<evidence type="ECO:0000256" key="10">
    <source>
        <dbReference type="ARBA" id="ARBA00023015"/>
    </source>
</evidence>
<dbReference type="PROSITE" id="PS50013">
    <property type="entry name" value="CHROMO_2"/>
    <property type="match status" value="2"/>
</dbReference>
<feature type="compositionally biased region" description="Acidic residues" evidence="14">
    <location>
        <begin position="622"/>
        <end position="646"/>
    </location>
</feature>
<dbReference type="Gene3D" id="6.10.140.1440">
    <property type="match status" value="1"/>
</dbReference>
<feature type="region of interest" description="Disordered" evidence="14">
    <location>
        <begin position="416"/>
        <end position="671"/>
    </location>
</feature>
<comment type="similarity">
    <text evidence="2">Belongs to the SNF2/RAD54 helicase family.</text>
</comment>
<dbReference type="EMBL" id="JADGJH010000904">
    <property type="protein sequence ID" value="KAJ3121156.1"/>
    <property type="molecule type" value="Genomic_DNA"/>
</dbReference>
<feature type="compositionally biased region" description="Polar residues" evidence="14">
    <location>
        <begin position="441"/>
        <end position="466"/>
    </location>
</feature>
<protein>
    <submittedName>
        <fullName evidence="18">Uncharacterized protein</fullName>
    </submittedName>
</protein>
<dbReference type="Pfam" id="PF23588">
    <property type="entry name" value="HTH_CHD1_Hrp3"/>
    <property type="match status" value="1"/>
</dbReference>
<dbReference type="GO" id="GO:0016887">
    <property type="term" value="F:ATP hydrolysis activity"/>
    <property type="evidence" value="ECO:0007669"/>
    <property type="project" value="TreeGrafter"/>
</dbReference>